<evidence type="ECO:0000256" key="1">
    <source>
        <dbReference type="SAM" id="MobiDB-lite"/>
    </source>
</evidence>
<evidence type="ECO:0000313" key="3">
    <source>
        <dbReference type="Proteomes" id="UP001375240"/>
    </source>
</evidence>
<feature type="compositionally biased region" description="Basic and acidic residues" evidence="1">
    <location>
        <begin position="442"/>
        <end position="465"/>
    </location>
</feature>
<sequence length="465" mass="51080">MSELLSFILAQEDFRKARLPSLYADFTPLQTVNPDGYTANTTAWKTALAKASYAGLIPSASSSSTSPDRLILPITASLLPSLHTREYGTPTGVGCAVNEGIAAGDLIPLKAFLAREESIYYKRWVDPWKVIGWGLRQIGVGGNGPASEKLANGELVVVKNVEEVSRQVVRAIARSSRDVDRVMTLEMLEHELGGILEEDTRLSERDVKVLVKHLTRDLGEARVEGKTIKFKAPDATLTPITQSDITTAQLKHLILTQNLKVDALSAKIATLQTKAKTAAAANNKISALSALRSKKMTETYLQTVTNNLSSLESVLLKIEEASDNVALLETLEQGSEVLDKLNKETGGIERVEKVMDELQERMEETDEISRVVGEPGALKMDEVEGDVQEELERMLMEEEGKKRKILEEERKLKEEEEAKALAERLAGLNVADTPVAEGVEGQAKREITELKEADKKRDAEEPLPA</sequence>
<keyword evidence="3" id="KW-1185">Reference proteome</keyword>
<proteinExistence type="predicted"/>
<name>A0AAV9TZM6_9PEZI</name>
<evidence type="ECO:0000313" key="2">
    <source>
        <dbReference type="EMBL" id="KAK6332423.1"/>
    </source>
</evidence>
<organism evidence="2 3">
    <name type="scientific">Orbilia brochopaga</name>
    <dbReference type="NCBI Taxonomy" id="3140254"/>
    <lineage>
        <taxon>Eukaryota</taxon>
        <taxon>Fungi</taxon>
        <taxon>Dikarya</taxon>
        <taxon>Ascomycota</taxon>
        <taxon>Pezizomycotina</taxon>
        <taxon>Orbiliomycetes</taxon>
        <taxon>Orbiliales</taxon>
        <taxon>Orbiliaceae</taxon>
        <taxon>Orbilia</taxon>
    </lineage>
</organism>
<dbReference type="GO" id="GO:0006900">
    <property type="term" value="P:vesicle budding from membrane"/>
    <property type="evidence" value="ECO:0007669"/>
    <property type="project" value="TreeGrafter"/>
</dbReference>
<dbReference type="GO" id="GO:0009898">
    <property type="term" value="C:cytoplasmic side of plasma membrane"/>
    <property type="evidence" value="ECO:0007669"/>
    <property type="project" value="TreeGrafter"/>
</dbReference>
<dbReference type="PANTHER" id="PTHR22761">
    <property type="entry name" value="CHARGED MULTIVESICULAR BODY PROTEIN"/>
    <property type="match status" value="1"/>
</dbReference>
<feature type="region of interest" description="Disordered" evidence="1">
    <location>
        <begin position="433"/>
        <end position="465"/>
    </location>
</feature>
<dbReference type="Gene3D" id="6.10.140.1230">
    <property type="match status" value="1"/>
</dbReference>
<dbReference type="GO" id="GO:0000815">
    <property type="term" value="C:ESCRT III complex"/>
    <property type="evidence" value="ECO:0007669"/>
    <property type="project" value="TreeGrafter"/>
</dbReference>
<dbReference type="PANTHER" id="PTHR22761:SF18">
    <property type="entry name" value="SORTING PROTEIN SNF7 FAMILY PROTEIN, PUTATIVE (AFU_ORTHOLOGUE AFUA_2G16692)-RELATED"/>
    <property type="match status" value="1"/>
</dbReference>
<dbReference type="Pfam" id="PF03357">
    <property type="entry name" value="Snf7"/>
    <property type="match status" value="1"/>
</dbReference>
<dbReference type="GO" id="GO:0032511">
    <property type="term" value="P:late endosome to vacuole transport via multivesicular body sorting pathway"/>
    <property type="evidence" value="ECO:0007669"/>
    <property type="project" value="TreeGrafter"/>
</dbReference>
<accession>A0AAV9TZM6</accession>
<dbReference type="GO" id="GO:0005771">
    <property type="term" value="C:multivesicular body"/>
    <property type="evidence" value="ECO:0007669"/>
    <property type="project" value="TreeGrafter"/>
</dbReference>
<dbReference type="EMBL" id="JAVHNQ010000015">
    <property type="protein sequence ID" value="KAK6332423.1"/>
    <property type="molecule type" value="Genomic_DNA"/>
</dbReference>
<protein>
    <submittedName>
        <fullName evidence="2">Uncharacterized protein</fullName>
    </submittedName>
</protein>
<dbReference type="AlphaFoldDB" id="A0AAV9TZM6"/>
<dbReference type="InterPro" id="IPR005024">
    <property type="entry name" value="Snf7_fam"/>
</dbReference>
<reference evidence="2 3" key="1">
    <citation type="submission" date="2019-10" db="EMBL/GenBank/DDBJ databases">
        <authorList>
            <person name="Palmer J.M."/>
        </authorList>
    </citation>
    <scope>NUCLEOTIDE SEQUENCE [LARGE SCALE GENOMIC DNA]</scope>
    <source>
        <strain evidence="2 3">TWF696</strain>
    </source>
</reference>
<gene>
    <name evidence="2" type="ORF">TWF696_003138</name>
</gene>
<dbReference type="Proteomes" id="UP001375240">
    <property type="component" value="Unassembled WGS sequence"/>
</dbReference>
<comment type="caution">
    <text evidence="2">The sequence shown here is derived from an EMBL/GenBank/DDBJ whole genome shotgun (WGS) entry which is preliminary data.</text>
</comment>